<accession>A0A7T4DR06</accession>
<dbReference type="PANTHER" id="PTHR46523:SF1">
    <property type="entry name" value="DCTP PYROPHOSPHATASE 1"/>
    <property type="match status" value="1"/>
</dbReference>
<dbReference type="Proteomes" id="UP000595481">
    <property type="component" value="Chromosome"/>
</dbReference>
<dbReference type="RefSeq" id="WP_042032764.1">
    <property type="nucleotide sequence ID" value="NZ_CAWMFX010000049.1"/>
</dbReference>
<dbReference type="InterPro" id="IPR052555">
    <property type="entry name" value="dCTP_Pyrophosphatase"/>
</dbReference>
<dbReference type="InterPro" id="IPR025984">
    <property type="entry name" value="DCTPP"/>
</dbReference>
<dbReference type="PANTHER" id="PTHR46523">
    <property type="entry name" value="DCTP PYROPHOSPHATASE 1"/>
    <property type="match status" value="1"/>
</dbReference>
<dbReference type="GeneID" id="69551666"/>
<gene>
    <name evidence="1" type="ORF">I6H43_10260</name>
</gene>
<dbReference type="SUPFAM" id="SSF101386">
    <property type="entry name" value="all-alpha NTP pyrophosphatases"/>
    <property type="match status" value="1"/>
</dbReference>
<name>A0A7T4DR06_AERJA</name>
<keyword evidence="2" id="KW-1185">Reference proteome</keyword>
<protein>
    <submittedName>
        <fullName evidence="1">Nucleotide pyrophosphohydrolase</fullName>
    </submittedName>
</protein>
<proteinExistence type="predicted"/>
<sequence length="118" mass="13766">MQNSNLDFLNERIKNFVAERDWDKFHSPKNLAMALSGEVGELISHFQWLSEQESYLKHDEKKFVEVKEEIADVFLYLMMLSNKLGVDIVSVAMDKIDKNEIKYPISLSRGKATKYSDF</sequence>
<dbReference type="Pfam" id="PF12643">
    <property type="entry name" value="MazG-like"/>
    <property type="match status" value="1"/>
</dbReference>
<dbReference type="Gene3D" id="1.10.287.1080">
    <property type="entry name" value="MazG-like"/>
    <property type="match status" value="1"/>
</dbReference>
<organism evidence="1 2">
    <name type="scientific">Aeromonas jandaei</name>
    <dbReference type="NCBI Taxonomy" id="650"/>
    <lineage>
        <taxon>Bacteria</taxon>
        <taxon>Pseudomonadati</taxon>
        <taxon>Pseudomonadota</taxon>
        <taxon>Gammaproteobacteria</taxon>
        <taxon>Aeromonadales</taxon>
        <taxon>Aeromonadaceae</taxon>
        <taxon>Aeromonas</taxon>
    </lineage>
</organism>
<evidence type="ECO:0000313" key="2">
    <source>
        <dbReference type="Proteomes" id="UP000595481"/>
    </source>
</evidence>
<dbReference type="EMBL" id="CP066092">
    <property type="protein sequence ID" value="QQB21863.1"/>
    <property type="molecule type" value="Genomic_DNA"/>
</dbReference>
<dbReference type="PIRSF" id="PIRSF029826">
    <property type="entry name" value="UCP029826_pph"/>
    <property type="match status" value="1"/>
</dbReference>
<dbReference type="CDD" id="cd11537">
    <property type="entry name" value="NTP-PPase_RS21-C6_like"/>
    <property type="match status" value="1"/>
</dbReference>
<evidence type="ECO:0000313" key="1">
    <source>
        <dbReference type="EMBL" id="QQB21863.1"/>
    </source>
</evidence>
<reference evidence="1 2" key="1">
    <citation type="submission" date="2020-12" db="EMBL/GenBank/DDBJ databases">
        <title>FDA dAtabase for Regulatory Grade micrObial Sequences (FDA-ARGOS): Supporting development and validation of Infectious Disease Dx tests.</title>
        <authorList>
            <person name="Sproer C."/>
            <person name="Gronow S."/>
            <person name="Severitt S."/>
            <person name="Schroder I."/>
            <person name="Tallon L."/>
            <person name="Sadzewicz L."/>
            <person name="Zhao X."/>
            <person name="Boylan J."/>
            <person name="Ott S."/>
            <person name="Bowen H."/>
            <person name="Vavikolanu K."/>
            <person name="Mehta A."/>
            <person name="Aluvathingal J."/>
            <person name="Nadendla S."/>
            <person name="Lowell S."/>
            <person name="Myers T."/>
            <person name="Yan Y."/>
            <person name="Sichtig H."/>
        </authorList>
    </citation>
    <scope>NUCLEOTIDE SEQUENCE [LARGE SCALE GENOMIC DNA]</scope>
    <source>
        <strain evidence="1 2">FDAARGOS_986</strain>
    </source>
</reference>